<comment type="caution">
    <text evidence="2">The sequence shown here is derived from an EMBL/GenBank/DDBJ whole genome shotgun (WGS) entry which is preliminary data.</text>
</comment>
<dbReference type="AlphaFoldDB" id="A0A5D8Q9E9"/>
<dbReference type="GO" id="GO:0016747">
    <property type="term" value="F:acyltransferase activity, transferring groups other than amino-acyl groups"/>
    <property type="evidence" value="ECO:0007669"/>
    <property type="project" value="InterPro"/>
</dbReference>
<keyword evidence="3" id="KW-1185">Reference proteome</keyword>
<dbReference type="InterPro" id="IPR000182">
    <property type="entry name" value="GNAT_dom"/>
</dbReference>
<evidence type="ECO:0000313" key="2">
    <source>
        <dbReference type="EMBL" id="TZE81007.1"/>
    </source>
</evidence>
<evidence type="ECO:0000259" key="1">
    <source>
        <dbReference type="PROSITE" id="PS51186"/>
    </source>
</evidence>
<sequence>MRENSMVKGIEELLGLHPYFNVWFYSAMVKPLPYGEFGLYPDGEGEIRGLAMRYFNKLIVVGENTGQFSGIINGISSINGELEAVSEMADEMGRTVRVLDYCLLEDIKSAEVSHRVRQASTGDAGGIVKFYDGGSFPQSLSEVEYTIVNNRWYLVEDRGEIVSAACTFAETDDYAIIGVVYTPEKFRGRGYATSLMSKLSSDLLHEGKRPLLYYDNPVGGKIYLKLGFKPIAKWGMIKLEG</sequence>
<dbReference type="CDD" id="cd04301">
    <property type="entry name" value="NAT_SF"/>
    <property type="match status" value="1"/>
</dbReference>
<dbReference type="SUPFAM" id="SSF55729">
    <property type="entry name" value="Acyl-CoA N-acyltransferases (Nat)"/>
    <property type="match status" value="1"/>
</dbReference>
<feature type="domain" description="N-acetyltransferase" evidence="1">
    <location>
        <begin position="114"/>
        <end position="241"/>
    </location>
</feature>
<dbReference type="PROSITE" id="PS51186">
    <property type="entry name" value="GNAT"/>
    <property type="match status" value="1"/>
</dbReference>
<organism evidence="2 3">
    <name type="scientific">Calorimonas adulescens</name>
    <dbReference type="NCBI Taxonomy" id="2606906"/>
    <lineage>
        <taxon>Bacteria</taxon>
        <taxon>Bacillati</taxon>
        <taxon>Bacillota</taxon>
        <taxon>Clostridia</taxon>
        <taxon>Thermoanaerobacterales</taxon>
        <taxon>Thermoanaerobacteraceae</taxon>
        <taxon>Calorimonas</taxon>
    </lineage>
</organism>
<gene>
    <name evidence="2" type="ORF">FWJ32_10910</name>
</gene>
<protein>
    <submittedName>
        <fullName evidence="2">GNAT family N-acetyltransferase</fullName>
    </submittedName>
</protein>
<dbReference type="Proteomes" id="UP000322976">
    <property type="component" value="Unassembled WGS sequence"/>
</dbReference>
<dbReference type="Gene3D" id="3.40.630.30">
    <property type="match status" value="1"/>
</dbReference>
<dbReference type="EMBL" id="VTPS01000019">
    <property type="protein sequence ID" value="TZE81007.1"/>
    <property type="molecule type" value="Genomic_DNA"/>
</dbReference>
<dbReference type="RefSeq" id="WP_149545987.1">
    <property type="nucleotide sequence ID" value="NZ_VTPS01000019.1"/>
</dbReference>
<dbReference type="InterPro" id="IPR013653">
    <property type="entry name" value="GCN5-like_dom"/>
</dbReference>
<dbReference type="Pfam" id="PF08445">
    <property type="entry name" value="FR47"/>
    <property type="match status" value="1"/>
</dbReference>
<dbReference type="InterPro" id="IPR016181">
    <property type="entry name" value="Acyl_CoA_acyltransferase"/>
</dbReference>
<accession>A0A5D8Q9E9</accession>
<proteinExistence type="predicted"/>
<name>A0A5D8Q9E9_9THEO</name>
<reference evidence="2 3" key="1">
    <citation type="submission" date="2019-08" db="EMBL/GenBank/DDBJ databases">
        <title>Calorimonas adulescens gen. nov., sp. nov., an anaerobic thermophilic bacterium from Sakhalin hot spring.</title>
        <authorList>
            <person name="Khomyakova M.A."/>
            <person name="Merkel A.Y."/>
            <person name="Novikov A."/>
            <person name="Bonch-Osmolovskaya E.A."/>
            <person name="Slobodkin A.I."/>
        </authorList>
    </citation>
    <scope>NUCLEOTIDE SEQUENCE [LARGE SCALE GENOMIC DNA]</scope>
    <source>
        <strain evidence="2 3">A05MB</strain>
    </source>
</reference>
<keyword evidence="2" id="KW-0808">Transferase</keyword>
<evidence type="ECO:0000313" key="3">
    <source>
        <dbReference type="Proteomes" id="UP000322976"/>
    </source>
</evidence>